<organism evidence="4 5">
    <name type="scientific">Streptomyces luteoverticillatus</name>
    <name type="common">Streptoverticillium luteoverticillatus</name>
    <dbReference type="NCBI Taxonomy" id="66425"/>
    <lineage>
        <taxon>Bacteria</taxon>
        <taxon>Bacillati</taxon>
        <taxon>Actinomycetota</taxon>
        <taxon>Actinomycetes</taxon>
        <taxon>Kitasatosporales</taxon>
        <taxon>Streptomycetaceae</taxon>
        <taxon>Streptomyces</taxon>
    </lineage>
</organism>
<protein>
    <recommendedName>
        <fullName evidence="3">Pyrrolo-quinoline quinone repeat domain-containing protein</fullName>
    </recommendedName>
</protein>
<dbReference type="RefSeq" id="WP_126916355.1">
    <property type="nucleotide sequence ID" value="NZ_CP034587.1"/>
</dbReference>
<evidence type="ECO:0000313" key="4">
    <source>
        <dbReference type="EMBL" id="AZQ73848.1"/>
    </source>
</evidence>
<feature type="compositionally biased region" description="Pro residues" evidence="1">
    <location>
        <begin position="1"/>
        <end position="12"/>
    </location>
</feature>
<dbReference type="InterPro" id="IPR018391">
    <property type="entry name" value="PQQ_b-propeller_rpt"/>
</dbReference>
<evidence type="ECO:0000259" key="3">
    <source>
        <dbReference type="Pfam" id="PF13360"/>
    </source>
</evidence>
<sequence>MTQPPPPMPPHQPARTPQIWDTDINQRSSAPPGFGPPPPAFGGSDTGGGGSGSSGGSDSSGRGRRKALFIVLALALIASLGAGGWLLWGKTGRGKKPGSQAKPSAPARVDTRLDWLIRNPDKDRDTEANGTPRKPVTWFAHGNVIRTRARDITAYDVRQGTERWNIPLPGVLCAAARKPDGDTVAVLYSKTSKTGSGDCNGLMAVDLGSGHKKWDQSLPLNNPLNTDYGNTQVLMFRGKVKVMGTSESATFAADDGKVLDHPKLRFSDNCMENRASTDGKALLSVLGCSAGDGRAFVQRMDPETGKEEWTWKVPDGLEVRGVPSVDPAVVAVSRRDRSDEITDLISISPEGRTRAIISLTGNGNAFDAIVRKDTVYLASQGQETAAHTQENRIIAIDLANGEKRWESKAGGNRVSTPLGFIDDRPLIYQIAQSGDGGRLVTLDPRDGAPTVVKRMPAESAEEERNVAYMGQVYFEGDRLFMFGEPNNRNEHLALSFS</sequence>
<evidence type="ECO:0000256" key="2">
    <source>
        <dbReference type="SAM" id="Phobius"/>
    </source>
</evidence>
<dbReference type="SUPFAM" id="SSF50998">
    <property type="entry name" value="Quinoprotein alcohol dehydrogenase-like"/>
    <property type="match status" value="1"/>
</dbReference>
<keyword evidence="5" id="KW-1185">Reference proteome</keyword>
<reference evidence="4 5" key="1">
    <citation type="submission" date="2018-12" db="EMBL/GenBank/DDBJ databases">
        <title>The whole draft genome of Streptomyce luteoverticillatus CGMCC 15060.</title>
        <authorList>
            <person name="Feng Z."/>
            <person name="Chen G."/>
            <person name="Zhang J."/>
            <person name="Zhu H."/>
            <person name="Yu X."/>
            <person name="Zhang W."/>
            <person name="Zhang X."/>
        </authorList>
    </citation>
    <scope>NUCLEOTIDE SEQUENCE [LARGE SCALE GENOMIC DNA]</scope>
    <source>
        <strain evidence="4 5">CGMCC 15060</strain>
    </source>
</reference>
<dbReference type="InterPro" id="IPR015943">
    <property type="entry name" value="WD40/YVTN_repeat-like_dom_sf"/>
</dbReference>
<dbReference type="Proteomes" id="UP000267900">
    <property type="component" value="Chromosome"/>
</dbReference>
<gene>
    <name evidence="4" type="ORF">EKH77_23870</name>
</gene>
<feature type="compositionally biased region" description="Gly residues" evidence="1">
    <location>
        <begin position="44"/>
        <end position="55"/>
    </location>
</feature>
<keyword evidence="2" id="KW-0812">Transmembrane</keyword>
<proteinExistence type="predicted"/>
<feature type="region of interest" description="Disordered" evidence="1">
    <location>
        <begin position="91"/>
        <end position="110"/>
    </location>
</feature>
<dbReference type="EMBL" id="CP034587">
    <property type="protein sequence ID" value="AZQ73848.1"/>
    <property type="molecule type" value="Genomic_DNA"/>
</dbReference>
<evidence type="ECO:0000313" key="5">
    <source>
        <dbReference type="Proteomes" id="UP000267900"/>
    </source>
</evidence>
<evidence type="ECO:0000256" key="1">
    <source>
        <dbReference type="SAM" id="MobiDB-lite"/>
    </source>
</evidence>
<feature type="transmembrane region" description="Helical" evidence="2">
    <location>
        <begin position="67"/>
        <end position="88"/>
    </location>
</feature>
<dbReference type="PANTHER" id="PTHR34512:SF30">
    <property type="entry name" value="OUTER MEMBRANE PROTEIN ASSEMBLY FACTOR BAMB"/>
    <property type="match status" value="1"/>
</dbReference>
<name>A0A3Q9FYS3_STRLT</name>
<dbReference type="Gene3D" id="2.130.10.10">
    <property type="entry name" value="YVTN repeat-like/Quinoprotein amine dehydrogenase"/>
    <property type="match status" value="1"/>
</dbReference>
<dbReference type="InterPro" id="IPR011047">
    <property type="entry name" value="Quinoprotein_ADH-like_sf"/>
</dbReference>
<dbReference type="OrthoDB" id="3944519at2"/>
<dbReference type="SMART" id="SM00564">
    <property type="entry name" value="PQQ"/>
    <property type="match status" value="3"/>
</dbReference>
<feature type="domain" description="Pyrrolo-quinoline quinone repeat" evidence="3">
    <location>
        <begin position="293"/>
        <end position="454"/>
    </location>
</feature>
<accession>A0A3Q9FYS3</accession>
<dbReference type="InterPro" id="IPR002372">
    <property type="entry name" value="PQQ_rpt_dom"/>
</dbReference>
<dbReference type="Pfam" id="PF13360">
    <property type="entry name" value="PQQ_2"/>
    <property type="match status" value="1"/>
</dbReference>
<keyword evidence="2" id="KW-1133">Transmembrane helix</keyword>
<dbReference type="Gene3D" id="2.40.10.480">
    <property type="match status" value="1"/>
</dbReference>
<keyword evidence="2" id="KW-0472">Membrane</keyword>
<feature type="region of interest" description="Disordered" evidence="1">
    <location>
        <begin position="1"/>
        <end position="62"/>
    </location>
</feature>
<dbReference type="PANTHER" id="PTHR34512">
    <property type="entry name" value="CELL SURFACE PROTEIN"/>
    <property type="match status" value="1"/>
</dbReference>
<dbReference type="AlphaFoldDB" id="A0A3Q9FYS3"/>